<dbReference type="VEuPathDB" id="FungiDB:SPRG_08521"/>
<dbReference type="EMBL" id="KK583226">
    <property type="protein sequence ID" value="KDO26160.1"/>
    <property type="molecule type" value="Genomic_DNA"/>
</dbReference>
<gene>
    <name evidence="2" type="ORF">SPRG_08521</name>
</gene>
<keyword evidence="1" id="KW-1133">Transmembrane helix</keyword>
<evidence type="ECO:0000313" key="2">
    <source>
        <dbReference type="EMBL" id="KDO26160.1"/>
    </source>
</evidence>
<proteinExistence type="predicted"/>
<organism evidence="2 3">
    <name type="scientific">Saprolegnia parasitica (strain CBS 223.65)</name>
    <dbReference type="NCBI Taxonomy" id="695850"/>
    <lineage>
        <taxon>Eukaryota</taxon>
        <taxon>Sar</taxon>
        <taxon>Stramenopiles</taxon>
        <taxon>Oomycota</taxon>
        <taxon>Saprolegniomycetes</taxon>
        <taxon>Saprolegniales</taxon>
        <taxon>Saprolegniaceae</taxon>
        <taxon>Saprolegnia</taxon>
    </lineage>
</organism>
<evidence type="ECO:0000313" key="3">
    <source>
        <dbReference type="Proteomes" id="UP000030745"/>
    </source>
</evidence>
<reference evidence="2 3" key="1">
    <citation type="journal article" date="2013" name="PLoS Genet.">
        <title>Distinctive expansion of potential virulence genes in the genome of the oomycete fish pathogen Saprolegnia parasitica.</title>
        <authorList>
            <person name="Jiang R.H."/>
            <person name="de Bruijn I."/>
            <person name="Haas B.J."/>
            <person name="Belmonte R."/>
            <person name="Lobach L."/>
            <person name="Christie J."/>
            <person name="van den Ackerveken G."/>
            <person name="Bottin A."/>
            <person name="Bulone V."/>
            <person name="Diaz-Moreno S.M."/>
            <person name="Dumas B."/>
            <person name="Fan L."/>
            <person name="Gaulin E."/>
            <person name="Govers F."/>
            <person name="Grenville-Briggs L.J."/>
            <person name="Horner N.R."/>
            <person name="Levin J.Z."/>
            <person name="Mammella M."/>
            <person name="Meijer H.J."/>
            <person name="Morris P."/>
            <person name="Nusbaum C."/>
            <person name="Oome S."/>
            <person name="Phillips A.J."/>
            <person name="van Rooyen D."/>
            <person name="Rzeszutek E."/>
            <person name="Saraiva M."/>
            <person name="Secombes C.J."/>
            <person name="Seidl M.F."/>
            <person name="Snel B."/>
            <person name="Stassen J.H."/>
            <person name="Sykes S."/>
            <person name="Tripathy S."/>
            <person name="van den Berg H."/>
            <person name="Vega-Arreguin J.C."/>
            <person name="Wawra S."/>
            <person name="Young S.K."/>
            <person name="Zeng Q."/>
            <person name="Dieguez-Uribeondo J."/>
            <person name="Russ C."/>
            <person name="Tyler B.M."/>
            <person name="van West P."/>
        </authorList>
    </citation>
    <scope>NUCLEOTIDE SEQUENCE [LARGE SCALE GENOMIC DNA]</scope>
    <source>
        <strain evidence="2 3">CBS 223.65</strain>
    </source>
</reference>
<sequence length="411" mass="44469">MNKRARCGVALDVGIILEKVVMCMRSPQDVRAFLEALPVAMLPPTLAALLALLRLPAGNAMWPIAPLCIMARVAPKLALAASRLYTSASLDITFEDHVVASHDSVGYAHPFCAFVAQWAGTIHTMKLLGHRRISDAFYEELSSVLRRCTKLAAVRLCNNLSVLSAVTTAAHTVQTLSLNYGPFPRFDGGNAKHVASWLNSGHARQLTLMETPWAHPDLAAALASTTTLSSLSLIHCNSVLGSLALSRSISSLTVVFTGPVFNDRVPLLHWRHLTTLTLHGDGGRVPNLVPALSSMVALKSLRLSRMHLQGLAQAAQYPDLRAITLDNLTFSDDGFRAIVGVTTCSDRLESIKWTVCAHGRTMDLVDAALGRWLQSGVRRVVFVAGASSLRTPRRWYRLCAAPNGATSKAPM</sequence>
<evidence type="ECO:0000256" key="1">
    <source>
        <dbReference type="SAM" id="Phobius"/>
    </source>
</evidence>
<dbReference type="Proteomes" id="UP000030745">
    <property type="component" value="Unassembled WGS sequence"/>
</dbReference>
<name>A0A067CAG6_SAPPC</name>
<protein>
    <recommendedName>
        <fullName evidence="4">F-box domain-containing protein</fullName>
    </recommendedName>
</protein>
<dbReference type="KEGG" id="spar:SPRG_08521"/>
<dbReference type="GeneID" id="24130738"/>
<dbReference type="RefSeq" id="XP_012203154.1">
    <property type="nucleotide sequence ID" value="XM_012347764.1"/>
</dbReference>
<keyword evidence="1" id="KW-0812">Transmembrane</keyword>
<dbReference type="Gene3D" id="3.80.10.10">
    <property type="entry name" value="Ribonuclease Inhibitor"/>
    <property type="match status" value="1"/>
</dbReference>
<feature type="transmembrane region" description="Helical" evidence="1">
    <location>
        <begin position="32"/>
        <end position="53"/>
    </location>
</feature>
<dbReference type="InterPro" id="IPR032675">
    <property type="entry name" value="LRR_dom_sf"/>
</dbReference>
<evidence type="ECO:0008006" key="4">
    <source>
        <dbReference type="Google" id="ProtNLM"/>
    </source>
</evidence>
<dbReference type="AlphaFoldDB" id="A0A067CAG6"/>
<dbReference type="SUPFAM" id="SSF52047">
    <property type="entry name" value="RNI-like"/>
    <property type="match status" value="1"/>
</dbReference>
<accession>A0A067CAG6</accession>
<keyword evidence="3" id="KW-1185">Reference proteome</keyword>
<keyword evidence="1" id="KW-0472">Membrane</keyword>